<feature type="transmembrane region" description="Helical" evidence="9">
    <location>
        <begin position="271"/>
        <end position="290"/>
    </location>
</feature>
<organism evidence="11 12">
    <name type="scientific">Anguilla anguilla</name>
    <name type="common">European freshwater eel</name>
    <name type="synonym">Muraena anguilla</name>
    <dbReference type="NCBI Taxonomy" id="7936"/>
    <lineage>
        <taxon>Eukaryota</taxon>
        <taxon>Metazoa</taxon>
        <taxon>Chordata</taxon>
        <taxon>Craniata</taxon>
        <taxon>Vertebrata</taxon>
        <taxon>Euteleostomi</taxon>
        <taxon>Actinopterygii</taxon>
        <taxon>Neopterygii</taxon>
        <taxon>Teleostei</taxon>
        <taxon>Anguilliformes</taxon>
        <taxon>Anguillidae</taxon>
        <taxon>Anguilla</taxon>
    </lineage>
</organism>
<keyword evidence="2 8" id="KW-0812">Transmembrane</keyword>
<evidence type="ECO:0000256" key="3">
    <source>
        <dbReference type="ARBA" id="ARBA00022989"/>
    </source>
</evidence>
<evidence type="ECO:0000256" key="8">
    <source>
        <dbReference type="RuleBase" id="RU000688"/>
    </source>
</evidence>
<dbReference type="GO" id="GO:0005886">
    <property type="term" value="C:plasma membrane"/>
    <property type="evidence" value="ECO:0007669"/>
    <property type="project" value="TreeGrafter"/>
</dbReference>
<evidence type="ECO:0000256" key="2">
    <source>
        <dbReference type="ARBA" id="ARBA00022692"/>
    </source>
</evidence>
<comment type="similarity">
    <text evidence="8">Belongs to the G-protein coupled receptor 1 family.</text>
</comment>
<feature type="transmembrane region" description="Helical" evidence="9">
    <location>
        <begin position="185"/>
        <end position="206"/>
    </location>
</feature>
<keyword evidence="5 9" id="KW-0472">Membrane</keyword>
<dbReference type="PROSITE" id="PS00237">
    <property type="entry name" value="G_PROTEIN_RECEP_F1_1"/>
    <property type="match status" value="1"/>
</dbReference>
<gene>
    <name evidence="11" type="ORF">ANANG_G00302440</name>
</gene>
<dbReference type="Gene3D" id="1.20.1070.10">
    <property type="entry name" value="Rhodopsin 7-helix transmembrane proteins"/>
    <property type="match status" value="1"/>
</dbReference>
<evidence type="ECO:0000313" key="11">
    <source>
        <dbReference type="EMBL" id="KAG5831312.1"/>
    </source>
</evidence>
<keyword evidence="7 8" id="KW-0807">Transducer</keyword>
<dbReference type="Proteomes" id="UP001044222">
    <property type="component" value="Chromosome 18"/>
</dbReference>
<evidence type="ECO:0000256" key="9">
    <source>
        <dbReference type="SAM" id="Phobius"/>
    </source>
</evidence>
<evidence type="ECO:0000256" key="7">
    <source>
        <dbReference type="ARBA" id="ARBA00023224"/>
    </source>
</evidence>
<feature type="transmembrane region" description="Helical" evidence="9">
    <location>
        <begin position="20"/>
        <end position="41"/>
    </location>
</feature>
<evidence type="ECO:0000256" key="6">
    <source>
        <dbReference type="ARBA" id="ARBA00023170"/>
    </source>
</evidence>
<sequence length="322" mass="36663">MDNSSLHCPSVHNLTVEVLPPVLILEFILGLPGNLVALWIFSCRMQRCTSNTMYLLNLLIADFLLLVSLPFRIDSLMRGENWVFGDAWCRINLFMLAVNRSASIGFMTIVAVDRYFKVVHPHHRVNRITTVQAGILCGMTWAVVLALRLPLLAEPLLQLSRDNVSLCRSFNSYSDPPPIIRLHNAVYVLEFFLPFLLLIFCSMRIIYILRHRQLDKKQQVKRAIQVVLLIVAVFTICFLPGIATGITALFIKKLRPHDCASYQMASQLFSFSIGFTYLNSTLDPIIYCLSSSTFRNTLKRSFNAMGIFHMQLSRRGSEVSDQ</sequence>
<dbReference type="InterPro" id="IPR017452">
    <property type="entry name" value="GPCR_Rhodpsn_7TM"/>
</dbReference>
<reference evidence="11" key="1">
    <citation type="submission" date="2021-01" db="EMBL/GenBank/DDBJ databases">
        <title>A chromosome-scale assembly of European eel, Anguilla anguilla.</title>
        <authorList>
            <person name="Henkel C."/>
            <person name="Jong-Raadsen S.A."/>
            <person name="Dufour S."/>
            <person name="Weltzien F.-A."/>
            <person name="Palstra A.P."/>
            <person name="Pelster B."/>
            <person name="Spaink H.P."/>
            <person name="Van Den Thillart G.E."/>
            <person name="Jansen H."/>
            <person name="Zahm M."/>
            <person name="Klopp C."/>
            <person name="Cedric C."/>
            <person name="Louis A."/>
            <person name="Berthelot C."/>
            <person name="Parey E."/>
            <person name="Roest Crollius H."/>
            <person name="Montfort J."/>
            <person name="Robinson-Rechavi M."/>
            <person name="Bucao C."/>
            <person name="Bouchez O."/>
            <person name="Gislard M."/>
            <person name="Lluch J."/>
            <person name="Milhes M."/>
            <person name="Lampietro C."/>
            <person name="Lopez Roques C."/>
            <person name="Donnadieu C."/>
            <person name="Braasch I."/>
            <person name="Desvignes T."/>
            <person name="Postlethwait J."/>
            <person name="Bobe J."/>
            <person name="Guiguen Y."/>
            <person name="Dirks R."/>
        </authorList>
    </citation>
    <scope>NUCLEOTIDE SEQUENCE</scope>
    <source>
        <strain evidence="11">Tag_6206</strain>
        <tissue evidence="11">Liver</tissue>
    </source>
</reference>
<dbReference type="PANTHER" id="PTHR46048">
    <property type="entry name" value="HYDROXYCARBOXYLIC ACID RECEPTOR 2"/>
    <property type="match status" value="1"/>
</dbReference>
<keyword evidence="12" id="KW-1185">Reference proteome</keyword>
<name>A0A9D3RKP6_ANGAN</name>
<feature type="transmembrane region" description="Helical" evidence="9">
    <location>
        <begin position="53"/>
        <end position="73"/>
    </location>
</feature>
<evidence type="ECO:0000313" key="12">
    <source>
        <dbReference type="Proteomes" id="UP001044222"/>
    </source>
</evidence>
<evidence type="ECO:0000256" key="5">
    <source>
        <dbReference type="ARBA" id="ARBA00023136"/>
    </source>
</evidence>
<dbReference type="InterPro" id="IPR000276">
    <property type="entry name" value="GPCR_Rhodpsn"/>
</dbReference>
<dbReference type="Pfam" id="PF00001">
    <property type="entry name" value="7tm_1"/>
    <property type="match status" value="1"/>
</dbReference>
<evidence type="ECO:0000256" key="1">
    <source>
        <dbReference type="ARBA" id="ARBA00004141"/>
    </source>
</evidence>
<proteinExistence type="inferred from homology"/>
<dbReference type="CDD" id="cd14991">
    <property type="entry name" value="7tmA_HCAR-like"/>
    <property type="match status" value="1"/>
</dbReference>
<dbReference type="AlphaFoldDB" id="A0A9D3RKP6"/>
<comment type="caution">
    <text evidence="11">The sequence shown here is derived from an EMBL/GenBank/DDBJ whole genome shotgun (WGS) entry which is preliminary data.</text>
</comment>
<dbReference type="GO" id="GO:0004930">
    <property type="term" value="F:G protein-coupled receptor activity"/>
    <property type="evidence" value="ECO:0007669"/>
    <property type="project" value="UniProtKB-KW"/>
</dbReference>
<evidence type="ECO:0000259" key="10">
    <source>
        <dbReference type="PROSITE" id="PS50262"/>
    </source>
</evidence>
<feature type="transmembrane region" description="Helical" evidence="9">
    <location>
        <begin position="226"/>
        <end position="251"/>
    </location>
</feature>
<dbReference type="InterPro" id="IPR051893">
    <property type="entry name" value="HCARs"/>
</dbReference>
<dbReference type="PANTHER" id="PTHR46048:SF10">
    <property type="entry name" value="HYDROXYCARBOXYLIC ACID RECEPTOR 1-4-RELATED"/>
    <property type="match status" value="1"/>
</dbReference>
<keyword evidence="6 8" id="KW-0675">Receptor</keyword>
<feature type="transmembrane region" description="Helical" evidence="9">
    <location>
        <begin position="133"/>
        <end position="153"/>
    </location>
</feature>
<dbReference type="SUPFAM" id="SSF81321">
    <property type="entry name" value="Family A G protein-coupled receptor-like"/>
    <property type="match status" value="1"/>
</dbReference>
<dbReference type="PROSITE" id="PS50262">
    <property type="entry name" value="G_PROTEIN_RECEP_F1_2"/>
    <property type="match status" value="1"/>
</dbReference>
<dbReference type="EMBL" id="JAFIRN010000018">
    <property type="protein sequence ID" value="KAG5831312.1"/>
    <property type="molecule type" value="Genomic_DNA"/>
</dbReference>
<feature type="transmembrane region" description="Helical" evidence="9">
    <location>
        <begin position="93"/>
        <end position="112"/>
    </location>
</feature>
<comment type="subcellular location">
    <subcellularLocation>
        <location evidence="1">Membrane</location>
        <topology evidence="1">Multi-pass membrane protein</topology>
    </subcellularLocation>
</comment>
<protein>
    <recommendedName>
        <fullName evidence="10">G-protein coupled receptors family 1 profile domain-containing protein</fullName>
    </recommendedName>
</protein>
<evidence type="ECO:0000256" key="4">
    <source>
        <dbReference type="ARBA" id="ARBA00023040"/>
    </source>
</evidence>
<accession>A0A9D3RKP6</accession>
<keyword evidence="4 8" id="KW-0297">G-protein coupled receptor</keyword>
<feature type="domain" description="G-protein coupled receptors family 1 profile" evidence="10">
    <location>
        <begin position="33"/>
        <end position="287"/>
    </location>
</feature>
<keyword evidence="3 9" id="KW-1133">Transmembrane helix</keyword>
<dbReference type="PRINTS" id="PR00237">
    <property type="entry name" value="GPCRRHODOPSN"/>
</dbReference>